<name>A0AAD3DZ56_9CHLO</name>
<feature type="compositionally biased region" description="Basic residues" evidence="1">
    <location>
        <begin position="88"/>
        <end position="103"/>
    </location>
</feature>
<dbReference type="EMBL" id="BMAR01000033">
    <property type="protein sequence ID" value="GFR49907.1"/>
    <property type="molecule type" value="Genomic_DNA"/>
</dbReference>
<feature type="compositionally biased region" description="Low complexity" evidence="1">
    <location>
        <begin position="243"/>
        <end position="274"/>
    </location>
</feature>
<dbReference type="AlphaFoldDB" id="A0AAD3DZ56"/>
<organism evidence="2 3">
    <name type="scientific">Astrephomene gubernaculifera</name>
    <dbReference type="NCBI Taxonomy" id="47775"/>
    <lineage>
        <taxon>Eukaryota</taxon>
        <taxon>Viridiplantae</taxon>
        <taxon>Chlorophyta</taxon>
        <taxon>core chlorophytes</taxon>
        <taxon>Chlorophyceae</taxon>
        <taxon>CS clade</taxon>
        <taxon>Chlamydomonadales</taxon>
        <taxon>Astrephomenaceae</taxon>
        <taxon>Astrephomene</taxon>
    </lineage>
</organism>
<accession>A0AAD3DZ56</accession>
<gene>
    <name evidence="2" type="ORF">Agub_g12014</name>
</gene>
<feature type="region of interest" description="Disordered" evidence="1">
    <location>
        <begin position="317"/>
        <end position="342"/>
    </location>
</feature>
<proteinExistence type="predicted"/>
<feature type="region of interest" description="Disordered" evidence="1">
    <location>
        <begin position="240"/>
        <end position="294"/>
    </location>
</feature>
<keyword evidence="3" id="KW-1185">Reference proteome</keyword>
<sequence length="342" mass="36694">MFPSSTFPTAPGTSRGQCVALHPPYPCGHNGPALSARLVKPLRAINNQHSHVEEELVRMQAQLLIAQQPQKARQTTHVFHDTSEHPHQRQPQRHVHHEPQHHHGLAQPIDVAAVQTVRESELAYADYSYQYSSNIVNYNPSKQQSHNQQNGLIGTPTTARPTIYRARVVDYGHPSALSKDLVAALQNGDKLLLELPDEPVAVSSLMTALGHASDKLRASGLATALDPVWDPAALLYGNHSNGHSTPNSTPTAPNTTASSTTTTTHSAHAHTNPHLSTSPSDATGPSPGPSRLLHHHHQHLRPDAIFTLCARAVHMPHAVSPGPSAPPAPPPSPSSLTSSDAS</sequence>
<comment type="caution">
    <text evidence="2">The sequence shown here is derived from an EMBL/GenBank/DDBJ whole genome shotgun (WGS) entry which is preliminary data.</text>
</comment>
<protein>
    <submittedName>
        <fullName evidence="2">Uncharacterized protein</fullName>
    </submittedName>
</protein>
<reference evidence="2 3" key="1">
    <citation type="journal article" date="2021" name="Sci. Rep.">
        <title>Genome sequencing of the multicellular alga Astrephomene provides insights into convergent evolution of germ-soma differentiation.</title>
        <authorList>
            <person name="Yamashita S."/>
            <person name="Yamamoto K."/>
            <person name="Matsuzaki R."/>
            <person name="Suzuki S."/>
            <person name="Yamaguchi H."/>
            <person name="Hirooka S."/>
            <person name="Minakuchi Y."/>
            <person name="Miyagishima S."/>
            <person name="Kawachi M."/>
            <person name="Toyoda A."/>
            <person name="Nozaki H."/>
        </authorList>
    </citation>
    <scope>NUCLEOTIDE SEQUENCE [LARGE SCALE GENOMIC DNA]</scope>
    <source>
        <strain evidence="2 3">NIES-4017</strain>
    </source>
</reference>
<evidence type="ECO:0000313" key="2">
    <source>
        <dbReference type="EMBL" id="GFR49907.1"/>
    </source>
</evidence>
<feature type="compositionally biased region" description="Pro residues" evidence="1">
    <location>
        <begin position="323"/>
        <end position="333"/>
    </location>
</feature>
<feature type="non-terminal residue" evidence="2">
    <location>
        <position position="1"/>
    </location>
</feature>
<evidence type="ECO:0000313" key="3">
    <source>
        <dbReference type="Proteomes" id="UP001054857"/>
    </source>
</evidence>
<evidence type="ECO:0000256" key="1">
    <source>
        <dbReference type="SAM" id="MobiDB-lite"/>
    </source>
</evidence>
<feature type="region of interest" description="Disordered" evidence="1">
    <location>
        <begin position="81"/>
        <end position="103"/>
    </location>
</feature>
<dbReference type="Proteomes" id="UP001054857">
    <property type="component" value="Unassembled WGS sequence"/>
</dbReference>